<dbReference type="PANTHER" id="PTHR30221:SF1">
    <property type="entry name" value="SMALL-CONDUCTANCE MECHANOSENSITIVE CHANNEL"/>
    <property type="match status" value="1"/>
</dbReference>
<keyword evidence="5 7" id="KW-1133">Transmembrane helix</keyword>
<evidence type="ECO:0000256" key="2">
    <source>
        <dbReference type="ARBA" id="ARBA00008017"/>
    </source>
</evidence>
<keyword evidence="3" id="KW-1003">Cell membrane</keyword>
<dbReference type="SUPFAM" id="SSF82689">
    <property type="entry name" value="Mechanosensitive channel protein MscS (YggB), C-terminal domain"/>
    <property type="match status" value="1"/>
</dbReference>
<dbReference type="Gene3D" id="3.30.70.100">
    <property type="match status" value="1"/>
</dbReference>
<dbReference type="InterPro" id="IPR049142">
    <property type="entry name" value="MS_channel_1st"/>
</dbReference>
<dbReference type="InterPro" id="IPR023408">
    <property type="entry name" value="MscS_beta-dom_sf"/>
</dbReference>
<name>A0A953HS37_9BACT</name>
<dbReference type="InterPro" id="IPR049278">
    <property type="entry name" value="MS_channel_C"/>
</dbReference>
<dbReference type="Gene3D" id="2.30.30.60">
    <property type="match status" value="1"/>
</dbReference>
<evidence type="ECO:0000256" key="7">
    <source>
        <dbReference type="SAM" id="Phobius"/>
    </source>
</evidence>
<evidence type="ECO:0000259" key="8">
    <source>
        <dbReference type="Pfam" id="PF00924"/>
    </source>
</evidence>
<dbReference type="AlphaFoldDB" id="A0A953HS37"/>
<keyword evidence="4 7" id="KW-0812">Transmembrane</keyword>
<evidence type="ECO:0000256" key="5">
    <source>
        <dbReference type="ARBA" id="ARBA00022989"/>
    </source>
</evidence>
<organism evidence="11 12">
    <name type="scientific">Membranihabitans marinus</name>
    <dbReference type="NCBI Taxonomy" id="1227546"/>
    <lineage>
        <taxon>Bacteria</taxon>
        <taxon>Pseudomonadati</taxon>
        <taxon>Bacteroidota</taxon>
        <taxon>Saprospiria</taxon>
        <taxon>Saprospirales</taxon>
        <taxon>Saprospiraceae</taxon>
        <taxon>Membranihabitans</taxon>
    </lineage>
</organism>
<feature type="transmembrane region" description="Helical" evidence="7">
    <location>
        <begin position="32"/>
        <end position="50"/>
    </location>
</feature>
<dbReference type="SUPFAM" id="SSF82861">
    <property type="entry name" value="Mechanosensitive channel protein MscS (YggB), transmembrane region"/>
    <property type="match status" value="1"/>
</dbReference>
<feature type="transmembrane region" description="Helical" evidence="7">
    <location>
        <begin position="70"/>
        <end position="93"/>
    </location>
</feature>
<dbReference type="Pfam" id="PF05552">
    <property type="entry name" value="MS_channel_1st_1"/>
    <property type="match status" value="1"/>
</dbReference>
<dbReference type="Pfam" id="PF00924">
    <property type="entry name" value="MS_channel_2nd"/>
    <property type="match status" value="1"/>
</dbReference>
<evidence type="ECO:0000259" key="10">
    <source>
        <dbReference type="Pfam" id="PF21088"/>
    </source>
</evidence>
<protein>
    <submittedName>
        <fullName evidence="11">Mechanosensitive ion channel</fullName>
    </submittedName>
</protein>
<dbReference type="InterPro" id="IPR010920">
    <property type="entry name" value="LSM_dom_sf"/>
</dbReference>
<dbReference type="PANTHER" id="PTHR30221">
    <property type="entry name" value="SMALL-CONDUCTANCE MECHANOSENSITIVE CHANNEL"/>
    <property type="match status" value="1"/>
</dbReference>
<comment type="subcellular location">
    <subcellularLocation>
        <location evidence="1">Cell membrane</location>
        <topology evidence="1">Multi-pass membrane protein</topology>
    </subcellularLocation>
</comment>
<dbReference type="Pfam" id="PF21088">
    <property type="entry name" value="MS_channel_1st"/>
    <property type="match status" value="1"/>
</dbReference>
<dbReference type="Gene3D" id="1.10.287.1260">
    <property type="match status" value="1"/>
</dbReference>
<evidence type="ECO:0000313" key="11">
    <source>
        <dbReference type="EMBL" id="MBY5957246.1"/>
    </source>
</evidence>
<dbReference type="RefSeq" id="WP_222578767.1">
    <property type="nucleotide sequence ID" value="NZ_JAHVHU010000004.1"/>
</dbReference>
<feature type="domain" description="Mechanosensitive ion channel transmembrane helices 2/3" evidence="10">
    <location>
        <begin position="76"/>
        <end position="119"/>
    </location>
</feature>
<dbReference type="InterPro" id="IPR011066">
    <property type="entry name" value="MscS_channel_C_sf"/>
</dbReference>
<proteinExistence type="inferred from homology"/>
<dbReference type="InterPro" id="IPR011014">
    <property type="entry name" value="MscS_channel_TM-2"/>
</dbReference>
<feature type="domain" description="Mechanosensitive ion channel MscS" evidence="8">
    <location>
        <begin position="122"/>
        <end position="186"/>
    </location>
</feature>
<dbReference type="InterPro" id="IPR006685">
    <property type="entry name" value="MscS_channel_2nd"/>
</dbReference>
<evidence type="ECO:0000256" key="6">
    <source>
        <dbReference type="ARBA" id="ARBA00023136"/>
    </source>
</evidence>
<accession>A0A953HS37</accession>
<dbReference type="EMBL" id="JAHVHU010000004">
    <property type="protein sequence ID" value="MBY5957246.1"/>
    <property type="molecule type" value="Genomic_DNA"/>
</dbReference>
<keyword evidence="12" id="KW-1185">Reference proteome</keyword>
<gene>
    <name evidence="11" type="ORF">KUV50_03800</name>
</gene>
<feature type="transmembrane region" description="Helical" evidence="7">
    <location>
        <begin position="99"/>
        <end position="118"/>
    </location>
</feature>
<sequence length="315" mass="35517">MSKQIISMEEAQSPLQLIWDKLLEWYRLVVEMLPNFVLAVIIVIGFYFLARLIKKIVGKLVGKLLQRESLIKLLTTITYVLVIIIGMFVALSVLKLDKAVTSLLAGAGIIGLALAFAFQDFAANFMAGIMMAVRAPFKVGDLIETNDIKGRIKEIQFRTTELLSLQGQLVVIPNKDIFQNPLFNFSQPARYRVDLDCGVSYGDDLEKVRSVTKKALEHIPHRMKEKDIEVFFKEFGGSSINLEARVWIEYQKHTDFLEARSEAVIAIKKAYDEADIMIPFPIRTLDFGIRGGETLAEMAKGPLKKFDASQNDEPV</sequence>
<evidence type="ECO:0000256" key="4">
    <source>
        <dbReference type="ARBA" id="ARBA00022692"/>
    </source>
</evidence>
<evidence type="ECO:0000259" key="9">
    <source>
        <dbReference type="Pfam" id="PF21082"/>
    </source>
</evidence>
<dbReference type="GO" id="GO:0008381">
    <property type="term" value="F:mechanosensitive monoatomic ion channel activity"/>
    <property type="evidence" value="ECO:0007669"/>
    <property type="project" value="InterPro"/>
</dbReference>
<evidence type="ECO:0000313" key="12">
    <source>
        <dbReference type="Proteomes" id="UP000753961"/>
    </source>
</evidence>
<dbReference type="InterPro" id="IPR008910">
    <property type="entry name" value="MSC_TM_helix"/>
</dbReference>
<evidence type="ECO:0000256" key="3">
    <source>
        <dbReference type="ARBA" id="ARBA00022475"/>
    </source>
</evidence>
<reference evidence="11" key="1">
    <citation type="submission" date="2021-06" db="EMBL/GenBank/DDBJ databases">
        <title>44 bacteria genomes isolated from Dapeng, Shenzhen.</title>
        <authorList>
            <person name="Zheng W."/>
            <person name="Yu S."/>
            <person name="Huang Y."/>
        </authorList>
    </citation>
    <scope>NUCLEOTIDE SEQUENCE</scope>
    <source>
        <strain evidence="11">DP5N28-2</strain>
    </source>
</reference>
<feature type="domain" description="Mechanosensitive ion channel MscS C-terminal" evidence="9">
    <location>
        <begin position="193"/>
        <end position="277"/>
    </location>
</feature>
<dbReference type="InterPro" id="IPR045275">
    <property type="entry name" value="MscS_archaea/bacteria_type"/>
</dbReference>
<comment type="caution">
    <text evidence="11">The sequence shown here is derived from an EMBL/GenBank/DDBJ whole genome shotgun (WGS) entry which is preliminary data.</text>
</comment>
<comment type="similarity">
    <text evidence="2">Belongs to the MscS (TC 1.A.23) family.</text>
</comment>
<dbReference type="GO" id="GO:0005886">
    <property type="term" value="C:plasma membrane"/>
    <property type="evidence" value="ECO:0007669"/>
    <property type="project" value="UniProtKB-SubCell"/>
</dbReference>
<evidence type="ECO:0000256" key="1">
    <source>
        <dbReference type="ARBA" id="ARBA00004651"/>
    </source>
</evidence>
<dbReference type="SUPFAM" id="SSF50182">
    <property type="entry name" value="Sm-like ribonucleoproteins"/>
    <property type="match status" value="1"/>
</dbReference>
<dbReference type="Pfam" id="PF21082">
    <property type="entry name" value="MS_channel_3rd"/>
    <property type="match status" value="1"/>
</dbReference>
<dbReference type="Proteomes" id="UP000753961">
    <property type="component" value="Unassembled WGS sequence"/>
</dbReference>
<keyword evidence="6 7" id="KW-0472">Membrane</keyword>